<dbReference type="EMBL" id="CM037158">
    <property type="protein sequence ID" value="KAH7850591.1"/>
    <property type="molecule type" value="Genomic_DNA"/>
</dbReference>
<reference evidence="1 2" key="1">
    <citation type="journal article" date="2021" name="Hortic Res">
        <title>High-quality reference genome and annotation aids understanding of berry development for evergreen blueberry (Vaccinium darrowii).</title>
        <authorList>
            <person name="Yu J."/>
            <person name="Hulse-Kemp A.M."/>
            <person name="Babiker E."/>
            <person name="Staton M."/>
        </authorList>
    </citation>
    <scope>NUCLEOTIDE SEQUENCE [LARGE SCALE GENOMIC DNA]</scope>
    <source>
        <strain evidence="2">cv. NJ 8807/NJ 8810</strain>
        <tissue evidence="1">Young leaf</tissue>
    </source>
</reference>
<dbReference type="Proteomes" id="UP000828048">
    <property type="component" value="Chromosome 8"/>
</dbReference>
<name>A0ACB7YB59_9ERIC</name>
<protein>
    <submittedName>
        <fullName evidence="1">Uncharacterized protein</fullName>
    </submittedName>
</protein>
<evidence type="ECO:0000313" key="2">
    <source>
        <dbReference type="Proteomes" id="UP000828048"/>
    </source>
</evidence>
<sequence>MPVPTWLRHIQEVKLRHKQVLRLVKTLCETISNSAYGDASYYKDARYDMVRAIFAGIPEIIEEIANHFPGLVLETHNRMNFFQWAIVDRNERVFNLVYQMTYHQHVTGALNCNGYNILHLAGRAPPPNSPVRFPALQVQRELQWFEEVKKFVHPEFREFRNADGHTPQELFTKEHKDLVAEGGKWLKETANSCTVPAALIITVAFAAAITIPGGNNGRFRTPNFLRQSGIHCLCHFRRNLSLHGCHFSVGVPVHPDLVSQRSRFSLHSSHEANSWTAHSIPFYNNNGGGI</sequence>
<comment type="caution">
    <text evidence="1">The sequence shown here is derived from an EMBL/GenBank/DDBJ whole genome shotgun (WGS) entry which is preliminary data.</text>
</comment>
<gene>
    <name evidence="1" type="ORF">Vadar_000264</name>
</gene>
<evidence type="ECO:0000313" key="1">
    <source>
        <dbReference type="EMBL" id="KAH7850591.1"/>
    </source>
</evidence>
<organism evidence="1 2">
    <name type="scientific">Vaccinium darrowii</name>
    <dbReference type="NCBI Taxonomy" id="229202"/>
    <lineage>
        <taxon>Eukaryota</taxon>
        <taxon>Viridiplantae</taxon>
        <taxon>Streptophyta</taxon>
        <taxon>Embryophyta</taxon>
        <taxon>Tracheophyta</taxon>
        <taxon>Spermatophyta</taxon>
        <taxon>Magnoliopsida</taxon>
        <taxon>eudicotyledons</taxon>
        <taxon>Gunneridae</taxon>
        <taxon>Pentapetalae</taxon>
        <taxon>asterids</taxon>
        <taxon>Ericales</taxon>
        <taxon>Ericaceae</taxon>
        <taxon>Vaccinioideae</taxon>
        <taxon>Vaccinieae</taxon>
        <taxon>Vaccinium</taxon>
    </lineage>
</organism>
<keyword evidence="2" id="KW-1185">Reference proteome</keyword>
<proteinExistence type="predicted"/>
<accession>A0ACB7YB59</accession>